<accession>A0A0F7VG10</accession>
<dbReference type="GO" id="GO:0071949">
    <property type="term" value="F:FAD binding"/>
    <property type="evidence" value="ECO:0007669"/>
    <property type="project" value="InterPro"/>
</dbReference>
<evidence type="ECO:0000256" key="3">
    <source>
        <dbReference type="ARBA" id="ARBA00023002"/>
    </source>
</evidence>
<keyword evidence="3" id="KW-0560">Oxidoreductase</keyword>
<dbReference type="PRINTS" id="PR00420">
    <property type="entry name" value="RNGMNOXGNASE"/>
</dbReference>
<reference evidence="6" key="1">
    <citation type="journal article" date="2015" name="Genome Announc.">
        <title>Draft genome sequence of the fungus Penicillium brasilianum MG11.</title>
        <authorList>
            <person name="Horn F."/>
            <person name="Linde J."/>
            <person name="Mattern D.J."/>
            <person name="Walther G."/>
            <person name="Guthke R."/>
            <person name="Brakhage A.A."/>
            <person name="Valiante V."/>
        </authorList>
    </citation>
    <scope>NUCLEOTIDE SEQUENCE [LARGE SCALE GENOMIC DNA]</scope>
    <source>
        <strain evidence="6">MG11</strain>
    </source>
</reference>
<evidence type="ECO:0000256" key="1">
    <source>
        <dbReference type="ARBA" id="ARBA00022630"/>
    </source>
</evidence>
<dbReference type="STRING" id="104259.A0A0F7VG10"/>
<evidence type="ECO:0000256" key="2">
    <source>
        <dbReference type="ARBA" id="ARBA00022827"/>
    </source>
</evidence>
<keyword evidence="1" id="KW-0285">Flavoprotein</keyword>
<protein>
    <recommendedName>
        <fullName evidence="4">FAD-binding domain-containing protein</fullName>
    </recommendedName>
</protein>
<dbReference type="GO" id="GO:0019622">
    <property type="term" value="P:3-(3-hydroxy)phenylpropionate catabolic process"/>
    <property type="evidence" value="ECO:0007669"/>
    <property type="project" value="TreeGrafter"/>
</dbReference>
<dbReference type="InterPro" id="IPR002938">
    <property type="entry name" value="FAD-bd"/>
</dbReference>
<dbReference type="Proteomes" id="UP000042958">
    <property type="component" value="Unassembled WGS sequence"/>
</dbReference>
<dbReference type="InterPro" id="IPR050631">
    <property type="entry name" value="PheA/TfdB_FAD_monoxygenase"/>
</dbReference>
<evidence type="ECO:0000259" key="4">
    <source>
        <dbReference type="Pfam" id="PF01494"/>
    </source>
</evidence>
<proteinExistence type="predicted"/>
<sequence length="627" mass="71067">MADSQEWETTDVLICGCGPTGAMLSGYLGKLGVRNIILEREADITTDPRGIALDDDGIRYVQGLGLYEHVFTKIGSNISNVRFVAGNHNSLHAEPFLCFDTASSEGNTGHVGILAHKQPVLEKYLRTVVDKVPECELRSSCELTSISEDKDWVYATYNDVAGVQHKIRAKFLAAADGKTGYTRKMYLEPKGIELNWAEQTKYQETWVALNWHLHLPTPKTHPTFPLWKLGYTPEQVYDLFFPDDFRFLCNPARPAVCGRFGRPEDRLWRFEFVVAPGEDEMKMAERDKVREVVCPYLTHRGSRYGLRQDVEFPEDCIEVLRSRPFRFSARSCNKWALDRVILCGDAAHVFPPFGGQGIASGFRDAIALAWRLSIACSSSPQINYERLFEGWYLERKQQLDKSLAATVHNGDLVNGKSSMHSFIRNWGLWFLQLLPSWKHWLEQGPRRDGPTRYTHSPGLPFMPEYSGGLCFPQTYCISLQPNAEVQFTDDVIFAEKRTPFQIVVLLNHPDERNIAVQELGNIKASGLLSPGEATIFVPRSSCTSDFGDRADTYNYPLFRSATGDEFARSPLCESRPVPRGYNEMLMWESVQGKRYVVLRLDRFVFAACKDGAELAKAVTHLNELFEP</sequence>
<dbReference type="Pfam" id="PF01494">
    <property type="entry name" value="FAD_binding_3"/>
    <property type="match status" value="1"/>
</dbReference>
<dbReference type="SUPFAM" id="SSF51905">
    <property type="entry name" value="FAD/NAD(P)-binding domain"/>
    <property type="match status" value="1"/>
</dbReference>
<dbReference type="PANTHER" id="PTHR43476">
    <property type="entry name" value="3-(3-HYDROXY-PHENYL)PROPIONATE/3-HYDROXYCINNAMIC ACID HYDROXYLASE"/>
    <property type="match status" value="1"/>
</dbReference>
<keyword evidence="2" id="KW-0274">FAD</keyword>
<name>A0A0F7VG10_PENBI</name>
<organism evidence="5 6">
    <name type="scientific">Penicillium brasilianum</name>
    <dbReference type="NCBI Taxonomy" id="104259"/>
    <lineage>
        <taxon>Eukaryota</taxon>
        <taxon>Fungi</taxon>
        <taxon>Dikarya</taxon>
        <taxon>Ascomycota</taxon>
        <taxon>Pezizomycotina</taxon>
        <taxon>Eurotiomycetes</taxon>
        <taxon>Eurotiomycetidae</taxon>
        <taxon>Eurotiales</taxon>
        <taxon>Aspergillaceae</taxon>
        <taxon>Penicillium</taxon>
    </lineage>
</organism>
<dbReference type="EMBL" id="CDHK01000004">
    <property type="protein sequence ID" value="CEO59756.1"/>
    <property type="molecule type" value="Genomic_DNA"/>
</dbReference>
<dbReference type="InterPro" id="IPR036188">
    <property type="entry name" value="FAD/NAD-bd_sf"/>
</dbReference>
<dbReference type="PANTHER" id="PTHR43476:SF3">
    <property type="entry name" value="FAD-BINDING MONOOXYGENASE"/>
    <property type="match status" value="1"/>
</dbReference>
<dbReference type="GO" id="GO:0008688">
    <property type="term" value="F:3-(3-hydroxyphenyl)propionate hydroxylase activity"/>
    <property type="evidence" value="ECO:0007669"/>
    <property type="project" value="TreeGrafter"/>
</dbReference>
<evidence type="ECO:0000313" key="5">
    <source>
        <dbReference type="EMBL" id="CEO59756.1"/>
    </source>
</evidence>
<dbReference type="OrthoDB" id="10016252at2759"/>
<gene>
    <name evidence="5" type="ORF">PMG11_04420</name>
</gene>
<keyword evidence="6" id="KW-1185">Reference proteome</keyword>
<dbReference type="Gene3D" id="3.50.50.60">
    <property type="entry name" value="FAD/NAD(P)-binding domain"/>
    <property type="match status" value="2"/>
</dbReference>
<dbReference type="AlphaFoldDB" id="A0A0F7VG10"/>
<feature type="domain" description="FAD-binding" evidence="4">
    <location>
        <begin position="10"/>
        <end position="374"/>
    </location>
</feature>
<evidence type="ECO:0000313" key="6">
    <source>
        <dbReference type="Proteomes" id="UP000042958"/>
    </source>
</evidence>